<dbReference type="OrthoDB" id="8776028at2"/>
<dbReference type="EMBL" id="SLZQ01000007">
    <property type="protein sequence ID" value="TCS36356.1"/>
    <property type="molecule type" value="Genomic_DNA"/>
</dbReference>
<accession>A0A4R3HT37</accession>
<reference evidence="1 2" key="1">
    <citation type="submission" date="2019-03" db="EMBL/GenBank/DDBJ databases">
        <title>Genomic Encyclopedia of Type Strains, Phase IV (KMG-IV): sequencing the most valuable type-strain genomes for metagenomic binning, comparative biology and taxonomic classification.</title>
        <authorList>
            <person name="Goeker M."/>
        </authorList>
    </citation>
    <scope>NUCLEOTIDE SEQUENCE [LARGE SCALE GENOMIC DNA]</scope>
    <source>
        <strain evidence="1 2">DSM 7445</strain>
    </source>
</reference>
<dbReference type="AlphaFoldDB" id="A0A4R3HT37"/>
<keyword evidence="2" id="KW-1185">Reference proteome</keyword>
<comment type="caution">
    <text evidence="1">The sequence shown here is derived from an EMBL/GenBank/DDBJ whole genome shotgun (WGS) entry which is preliminary data.</text>
</comment>
<evidence type="ECO:0000313" key="2">
    <source>
        <dbReference type="Proteomes" id="UP000295382"/>
    </source>
</evidence>
<organism evidence="1 2">
    <name type="scientific">Paucimonas lemoignei</name>
    <name type="common">Pseudomonas lemoignei</name>
    <dbReference type="NCBI Taxonomy" id="29443"/>
    <lineage>
        <taxon>Bacteria</taxon>
        <taxon>Pseudomonadati</taxon>
        <taxon>Pseudomonadota</taxon>
        <taxon>Betaproteobacteria</taxon>
        <taxon>Burkholderiales</taxon>
        <taxon>Burkholderiaceae</taxon>
        <taxon>Paucimonas</taxon>
    </lineage>
</organism>
<dbReference type="Proteomes" id="UP000295382">
    <property type="component" value="Unassembled WGS sequence"/>
</dbReference>
<gene>
    <name evidence="1" type="ORF">EDC30_107173</name>
</gene>
<sequence>MNQTLSRDEYTALEEILVLAKGSRPSACVARNTKRLAGLKLVKIGRSGHPELTDLGRQTLFIKQCVDGLRELSQDPLAVLDAGVGTFLEKKGHATRDPETGLLSLTARGRETLADIDSKSA</sequence>
<proteinExistence type="predicted"/>
<evidence type="ECO:0000313" key="1">
    <source>
        <dbReference type="EMBL" id="TCS36356.1"/>
    </source>
</evidence>
<dbReference type="RefSeq" id="WP_132259177.1">
    <property type="nucleotide sequence ID" value="NZ_SLZQ01000007.1"/>
</dbReference>
<name>A0A4R3HT37_PAULE</name>
<protein>
    <submittedName>
        <fullName evidence="1">Uncharacterized protein</fullName>
    </submittedName>
</protein>